<dbReference type="InterPro" id="IPR040233">
    <property type="entry name" value="CCD97-like_C"/>
</dbReference>
<evidence type="ECO:0000313" key="3">
    <source>
        <dbReference type="EMBL" id="ORY67475.1"/>
    </source>
</evidence>
<accession>A0A1Y2E9D8</accession>
<dbReference type="RefSeq" id="XP_040718099.1">
    <property type="nucleotide sequence ID" value="XM_040859820.1"/>
</dbReference>
<feature type="domain" description="CCD97-like C-terminal" evidence="2">
    <location>
        <begin position="134"/>
        <end position="192"/>
    </location>
</feature>
<dbReference type="InParanoid" id="A0A1Y2E9D8"/>
<evidence type="ECO:0000259" key="2">
    <source>
        <dbReference type="Pfam" id="PF09747"/>
    </source>
</evidence>
<keyword evidence="4" id="KW-1185">Reference proteome</keyword>
<sequence length="221" mass="25460">MDATVEVTHPSPVQAEPFVKPQPRPPKSPAKSAQIRVHNRRREYLERHPTYFKSLEHELADPLLYDALIRRFQTAEERETEGRNKGYSRVLEVDLLRGEAKLTQLAEAAAKVNGGGNAPPSSDLFKSELPILEEEAKWAETKDEGRERWEEFLRCRFVHGLDEDFNYDPVDQNDALDVLERRDEEEAWFNEEEPEWVSEGGAENEGAKKKRLEGETGIQDF</sequence>
<proteinExistence type="predicted"/>
<dbReference type="AlphaFoldDB" id="A0A1Y2E9D8"/>
<dbReference type="GeneID" id="63776032"/>
<protein>
    <submittedName>
        <fullName evidence="3">Coiled-coil domain-containing protein-domain-containing protein</fullName>
    </submittedName>
</protein>
<dbReference type="InterPro" id="IPR018613">
    <property type="entry name" value="Ccdc97-like"/>
</dbReference>
<dbReference type="EMBL" id="MCFJ01000004">
    <property type="protein sequence ID" value="ORY67475.1"/>
    <property type="molecule type" value="Genomic_DNA"/>
</dbReference>
<reference evidence="3 4" key="1">
    <citation type="submission" date="2016-07" db="EMBL/GenBank/DDBJ databases">
        <title>Pervasive Adenine N6-methylation of Active Genes in Fungi.</title>
        <authorList>
            <consortium name="DOE Joint Genome Institute"/>
            <person name="Mondo S.J."/>
            <person name="Dannebaum R.O."/>
            <person name="Kuo R.C."/>
            <person name="Labutti K."/>
            <person name="Haridas S."/>
            <person name="Kuo A."/>
            <person name="Salamov A."/>
            <person name="Ahrendt S.R."/>
            <person name="Lipzen A."/>
            <person name="Sullivan W."/>
            <person name="Andreopoulos W.B."/>
            <person name="Clum A."/>
            <person name="Lindquist E."/>
            <person name="Daum C."/>
            <person name="Ramamoorthy G.K."/>
            <person name="Gryganskyi A."/>
            <person name="Culley D."/>
            <person name="Magnuson J.K."/>
            <person name="James T.Y."/>
            <person name="O'Malley M.A."/>
            <person name="Stajich J.E."/>
            <person name="Spatafora J.W."/>
            <person name="Visel A."/>
            <person name="Grigoriev I.V."/>
        </authorList>
    </citation>
    <scope>NUCLEOTIDE SEQUENCE [LARGE SCALE GENOMIC DNA]</scope>
    <source>
        <strain evidence="3 4">CBS 129021</strain>
    </source>
</reference>
<evidence type="ECO:0000313" key="4">
    <source>
        <dbReference type="Proteomes" id="UP000193689"/>
    </source>
</evidence>
<name>A0A1Y2E9D8_9PEZI</name>
<feature type="region of interest" description="Disordered" evidence="1">
    <location>
        <begin position="185"/>
        <end position="221"/>
    </location>
</feature>
<dbReference type="PANTHER" id="PTHR31840">
    <property type="entry name" value="COILED-COIL DOMAIN-CONTAINING PROTEIN 97"/>
    <property type="match status" value="1"/>
</dbReference>
<dbReference type="OrthoDB" id="333176at2759"/>
<feature type="domain" description="CCD97-like C-terminal" evidence="2">
    <location>
        <begin position="39"/>
        <end position="105"/>
    </location>
</feature>
<dbReference type="PANTHER" id="PTHR31840:SF1">
    <property type="entry name" value="COILED-COIL DOMAIN-CONTAINING PROTEIN 97"/>
    <property type="match status" value="1"/>
</dbReference>
<dbReference type="Pfam" id="PF09747">
    <property type="entry name" value="CCD97-like_C"/>
    <property type="match status" value="2"/>
</dbReference>
<dbReference type="Proteomes" id="UP000193689">
    <property type="component" value="Unassembled WGS sequence"/>
</dbReference>
<feature type="compositionally biased region" description="Acidic residues" evidence="1">
    <location>
        <begin position="185"/>
        <end position="196"/>
    </location>
</feature>
<organism evidence="3 4">
    <name type="scientific">Pseudomassariella vexata</name>
    <dbReference type="NCBI Taxonomy" id="1141098"/>
    <lineage>
        <taxon>Eukaryota</taxon>
        <taxon>Fungi</taxon>
        <taxon>Dikarya</taxon>
        <taxon>Ascomycota</taxon>
        <taxon>Pezizomycotina</taxon>
        <taxon>Sordariomycetes</taxon>
        <taxon>Xylariomycetidae</taxon>
        <taxon>Amphisphaeriales</taxon>
        <taxon>Pseudomassariaceae</taxon>
        <taxon>Pseudomassariella</taxon>
    </lineage>
</organism>
<dbReference type="STRING" id="1141098.A0A1Y2E9D8"/>
<gene>
    <name evidence="3" type="ORF">BCR38DRAFT_427167</name>
</gene>
<feature type="region of interest" description="Disordered" evidence="1">
    <location>
        <begin position="1"/>
        <end position="38"/>
    </location>
</feature>
<comment type="caution">
    <text evidence="3">The sequence shown here is derived from an EMBL/GenBank/DDBJ whole genome shotgun (WGS) entry which is preliminary data.</text>
</comment>
<evidence type="ECO:0000256" key="1">
    <source>
        <dbReference type="SAM" id="MobiDB-lite"/>
    </source>
</evidence>